<dbReference type="AlphaFoldDB" id="A0A2N0D364"/>
<dbReference type="PANTHER" id="PTHR11839:SF18">
    <property type="entry name" value="NUDIX HYDROLASE DOMAIN-CONTAINING PROTEIN"/>
    <property type="match status" value="1"/>
</dbReference>
<sequence length="210" mass="23336">MTKFAKAKAEVVGETTLAEGWTRLSVYELDYTDSNGVTHRLHREVYHRTPAATILLYDPKRGSVVLVKQFRLPPDLQGEPAFIIETPAGLLDGEEPEAAIRREATEETGFRIRDVRFLFKAYSSPGSNSEVVHFFAALIDTTDRVSNGGGLEEEHEDIEVLEVPLDTAIAMIETGEIRDMKTIILLQWAAMNRDSLIGTCPPQTSSFRAG</sequence>
<dbReference type="GO" id="GO:0006753">
    <property type="term" value="P:nucleoside phosphate metabolic process"/>
    <property type="evidence" value="ECO:0007669"/>
    <property type="project" value="TreeGrafter"/>
</dbReference>
<dbReference type="CDD" id="cd24157">
    <property type="entry name" value="NUDIX_GDPMK"/>
    <property type="match status" value="1"/>
</dbReference>
<accession>A0A2N0D364</accession>
<dbReference type="PROSITE" id="PS51462">
    <property type="entry name" value="NUDIX"/>
    <property type="match status" value="1"/>
</dbReference>
<name>A0A2N0D364_RHISU</name>
<evidence type="ECO:0000313" key="13">
    <source>
        <dbReference type="Proteomes" id="UP000232164"/>
    </source>
</evidence>
<dbReference type="GO" id="GO:0016818">
    <property type="term" value="F:hydrolase activity, acting on acid anhydrides, in phosphorus-containing anhydrides"/>
    <property type="evidence" value="ECO:0007669"/>
    <property type="project" value="InterPro"/>
</dbReference>
<comment type="caution">
    <text evidence="12">The sequence shown here is derived from an EMBL/GenBank/DDBJ whole genome shotgun (WGS) entry which is preliminary data.</text>
</comment>
<keyword evidence="9" id="KW-0460">Magnesium</keyword>
<dbReference type="InterPro" id="IPR000086">
    <property type="entry name" value="NUDIX_hydrolase_dom"/>
</dbReference>
<evidence type="ECO:0000256" key="4">
    <source>
        <dbReference type="ARBA" id="ARBA00011738"/>
    </source>
</evidence>
<comment type="subunit">
    <text evidence="4">Homodimer.</text>
</comment>
<feature type="binding site" evidence="9">
    <location>
        <position position="107"/>
    </location>
    <ligand>
        <name>Mg(2+)</name>
        <dbReference type="ChEBI" id="CHEBI:18420"/>
        <label>1</label>
    </ligand>
</feature>
<feature type="short sequence motif" description="Nudix box" evidence="10">
    <location>
        <begin position="89"/>
        <end position="110"/>
    </location>
</feature>
<dbReference type="InterPro" id="IPR015797">
    <property type="entry name" value="NUDIX_hydrolase-like_dom_sf"/>
</dbReference>
<feature type="binding site" evidence="9">
    <location>
        <position position="103"/>
    </location>
    <ligand>
        <name>Mg(2+)</name>
        <dbReference type="ChEBI" id="CHEBI:18420"/>
        <label>1</label>
    </ligand>
</feature>
<reference evidence="12 13" key="1">
    <citation type="submission" date="2017-11" db="EMBL/GenBank/DDBJ databases">
        <authorList>
            <person name="Han C.G."/>
        </authorList>
    </citation>
    <scope>NUCLEOTIDE SEQUENCE [LARGE SCALE GENOMIC DNA]</scope>
    <source>
        <strain evidence="12 13">HCNT1</strain>
    </source>
</reference>
<dbReference type="PANTHER" id="PTHR11839">
    <property type="entry name" value="UDP/ADP-SUGAR PYROPHOSPHATASE"/>
    <property type="match status" value="1"/>
</dbReference>
<keyword evidence="6" id="KW-0378">Hydrolase</keyword>
<dbReference type="NCBIfam" id="TIGR00052">
    <property type="entry name" value="nudix-type nucleoside diphosphatase, YffH/AdpP family"/>
    <property type="match status" value="1"/>
</dbReference>
<feature type="binding site" evidence="9">
    <location>
        <position position="156"/>
    </location>
    <ligand>
        <name>Mg(2+)</name>
        <dbReference type="ChEBI" id="CHEBI:18420"/>
        <label>1</label>
    </ligand>
</feature>
<protein>
    <recommendedName>
        <fullName evidence="5">GDP-mannose pyrophosphatase</fullName>
    </recommendedName>
    <alternativeName>
        <fullName evidence="7">GDP-mannose hydrolase</fullName>
    </alternativeName>
    <alternativeName>
        <fullName evidence="8">GDPMK</fullName>
    </alternativeName>
</protein>
<evidence type="ECO:0000256" key="6">
    <source>
        <dbReference type="ARBA" id="ARBA00022801"/>
    </source>
</evidence>
<evidence type="ECO:0000256" key="5">
    <source>
        <dbReference type="ARBA" id="ARBA00016377"/>
    </source>
</evidence>
<evidence type="ECO:0000259" key="11">
    <source>
        <dbReference type="PROSITE" id="PS51462"/>
    </source>
</evidence>
<dbReference type="GO" id="GO:0005829">
    <property type="term" value="C:cytosol"/>
    <property type="evidence" value="ECO:0007669"/>
    <property type="project" value="TreeGrafter"/>
</dbReference>
<evidence type="ECO:0000313" key="12">
    <source>
        <dbReference type="EMBL" id="PKA40565.1"/>
    </source>
</evidence>
<evidence type="ECO:0000256" key="9">
    <source>
        <dbReference type="PIRSR" id="PIRSR604385-2"/>
    </source>
</evidence>
<evidence type="ECO:0000256" key="10">
    <source>
        <dbReference type="PIRSR" id="PIRSR604385-3"/>
    </source>
</evidence>
<dbReference type="InterPro" id="IPR004385">
    <property type="entry name" value="NDP_pyrophosphatase"/>
</dbReference>
<reference evidence="12 13" key="2">
    <citation type="submission" date="2017-12" db="EMBL/GenBank/DDBJ databases">
        <title>Genome sequence of Rhizobium sullae HCNT1 isolated from Sulla coronaria nodules and featuring peculiar denitrification phenotypes.</title>
        <authorList>
            <person name="De Diego-Diaz B."/>
            <person name="Treu L."/>
            <person name="Campanaro S."/>
            <person name="Da Silva Duarte V."/>
            <person name="Basaglia M."/>
            <person name="Favaro L."/>
            <person name="Casella S."/>
            <person name="Squartini A."/>
        </authorList>
    </citation>
    <scope>NUCLEOTIDE SEQUENCE [LARGE SCALE GENOMIC DNA]</scope>
    <source>
        <strain evidence="12 13">HCNT1</strain>
    </source>
</reference>
<organism evidence="12 13">
    <name type="scientific">Rhizobium sullae</name>
    <name type="common">Rhizobium hedysari</name>
    <dbReference type="NCBI Taxonomy" id="50338"/>
    <lineage>
        <taxon>Bacteria</taxon>
        <taxon>Pseudomonadati</taxon>
        <taxon>Pseudomonadota</taxon>
        <taxon>Alphaproteobacteria</taxon>
        <taxon>Hyphomicrobiales</taxon>
        <taxon>Rhizobiaceae</taxon>
        <taxon>Rhizobium/Agrobacterium group</taxon>
        <taxon>Rhizobium</taxon>
    </lineage>
</organism>
<dbReference type="RefSeq" id="WP_100772746.1">
    <property type="nucleotide sequence ID" value="NZ_PIQN01000022.1"/>
</dbReference>
<dbReference type="GO" id="GO:0046872">
    <property type="term" value="F:metal ion binding"/>
    <property type="evidence" value="ECO:0007669"/>
    <property type="project" value="UniProtKB-KW"/>
</dbReference>
<evidence type="ECO:0000256" key="7">
    <source>
        <dbReference type="ARBA" id="ARBA00032162"/>
    </source>
</evidence>
<dbReference type="Pfam" id="PF00293">
    <property type="entry name" value="NUDIX"/>
    <property type="match status" value="1"/>
</dbReference>
<feature type="domain" description="Nudix hydrolase" evidence="11">
    <location>
        <begin position="47"/>
        <end position="185"/>
    </location>
</feature>
<evidence type="ECO:0000256" key="8">
    <source>
        <dbReference type="ARBA" id="ARBA00032272"/>
    </source>
</evidence>
<proteinExistence type="inferred from homology"/>
<dbReference type="Gene3D" id="3.90.79.10">
    <property type="entry name" value="Nucleoside Triphosphate Pyrophosphohydrolase"/>
    <property type="match status" value="1"/>
</dbReference>
<comment type="catalytic activity">
    <reaction evidence="1">
        <text>GDP-alpha-D-mannose + H2O = alpha-D-mannose 1-phosphate + GMP + 2 H(+)</text>
        <dbReference type="Rhea" id="RHEA:27978"/>
        <dbReference type="ChEBI" id="CHEBI:15377"/>
        <dbReference type="ChEBI" id="CHEBI:15378"/>
        <dbReference type="ChEBI" id="CHEBI:57527"/>
        <dbReference type="ChEBI" id="CHEBI:58115"/>
        <dbReference type="ChEBI" id="CHEBI:58409"/>
    </reaction>
</comment>
<comment type="similarity">
    <text evidence="3">Belongs to the Nudix hydrolase family. NudK subfamily.</text>
</comment>
<evidence type="ECO:0000256" key="2">
    <source>
        <dbReference type="ARBA" id="ARBA00001946"/>
    </source>
</evidence>
<dbReference type="STRING" id="1041146.GCA_000427985_00002"/>
<evidence type="ECO:0000256" key="1">
    <source>
        <dbReference type="ARBA" id="ARBA00000847"/>
    </source>
</evidence>
<comment type="cofactor">
    <cofactor evidence="2 9">
        <name>Mg(2+)</name>
        <dbReference type="ChEBI" id="CHEBI:18420"/>
    </cofactor>
</comment>
<feature type="binding site" evidence="9">
    <location>
        <position position="88"/>
    </location>
    <ligand>
        <name>Mg(2+)</name>
        <dbReference type="ChEBI" id="CHEBI:18420"/>
        <label>1</label>
    </ligand>
</feature>
<dbReference type="SUPFAM" id="SSF55811">
    <property type="entry name" value="Nudix"/>
    <property type="match status" value="1"/>
</dbReference>
<dbReference type="GO" id="GO:0019693">
    <property type="term" value="P:ribose phosphate metabolic process"/>
    <property type="evidence" value="ECO:0007669"/>
    <property type="project" value="TreeGrafter"/>
</dbReference>
<dbReference type="Proteomes" id="UP000232164">
    <property type="component" value="Unassembled WGS sequence"/>
</dbReference>
<evidence type="ECO:0000256" key="3">
    <source>
        <dbReference type="ARBA" id="ARBA00007275"/>
    </source>
</evidence>
<keyword evidence="9" id="KW-0479">Metal-binding</keyword>
<dbReference type="EMBL" id="PIQN01000022">
    <property type="protein sequence ID" value="PKA40565.1"/>
    <property type="molecule type" value="Genomic_DNA"/>
</dbReference>
<gene>
    <name evidence="12" type="ORF">CWR43_28815</name>
</gene>